<dbReference type="InterPro" id="IPR052895">
    <property type="entry name" value="HetReg/Transcr_Mod"/>
</dbReference>
<reference evidence="2" key="2">
    <citation type="submission" date="2023-05" db="EMBL/GenBank/DDBJ databases">
        <authorList>
            <consortium name="Lawrence Berkeley National Laboratory"/>
            <person name="Steindorff A."/>
            <person name="Hensen N."/>
            <person name="Bonometti L."/>
            <person name="Westerberg I."/>
            <person name="Brannstrom I.O."/>
            <person name="Guillou S."/>
            <person name="Cros-Aarteil S."/>
            <person name="Calhoun S."/>
            <person name="Haridas S."/>
            <person name="Kuo A."/>
            <person name="Mondo S."/>
            <person name="Pangilinan J."/>
            <person name="Riley R."/>
            <person name="Labutti K."/>
            <person name="Andreopoulos B."/>
            <person name="Lipzen A."/>
            <person name="Chen C."/>
            <person name="Yanf M."/>
            <person name="Daum C."/>
            <person name="Ng V."/>
            <person name="Clum A."/>
            <person name="Ohm R."/>
            <person name="Martin F."/>
            <person name="Silar P."/>
            <person name="Natvig D."/>
            <person name="Lalanne C."/>
            <person name="Gautier V."/>
            <person name="Ament-Velasquez S.L."/>
            <person name="Kruys A."/>
            <person name="Hutchinson M.I."/>
            <person name="Powell A.J."/>
            <person name="Barry K."/>
            <person name="Miller A.N."/>
            <person name="Grigoriev I.V."/>
            <person name="Debuchy R."/>
            <person name="Gladieux P."/>
            <person name="Thoren M.H."/>
            <person name="Johannesson H."/>
        </authorList>
    </citation>
    <scope>NUCLEOTIDE SEQUENCE</scope>
    <source>
        <strain evidence="2">CBS 508.74</strain>
    </source>
</reference>
<evidence type="ECO:0000313" key="3">
    <source>
        <dbReference type="Proteomes" id="UP001302812"/>
    </source>
</evidence>
<name>A0AAN6QCI2_9PEZI</name>
<feature type="domain" description="Heterokaryon incompatibility" evidence="1">
    <location>
        <begin position="7"/>
        <end position="162"/>
    </location>
</feature>
<dbReference type="PANTHER" id="PTHR24148:SF64">
    <property type="entry name" value="HETEROKARYON INCOMPATIBILITY DOMAIN-CONTAINING PROTEIN"/>
    <property type="match status" value="1"/>
</dbReference>
<dbReference type="RefSeq" id="XP_064665213.1">
    <property type="nucleotide sequence ID" value="XM_064818255.1"/>
</dbReference>
<dbReference type="EMBL" id="MU853371">
    <property type="protein sequence ID" value="KAK4107643.1"/>
    <property type="molecule type" value="Genomic_DNA"/>
</dbReference>
<keyword evidence="3" id="KW-1185">Reference proteome</keyword>
<evidence type="ECO:0000259" key="1">
    <source>
        <dbReference type="Pfam" id="PF06985"/>
    </source>
</evidence>
<proteinExistence type="predicted"/>
<accession>A0AAN6QCI2</accession>
<gene>
    <name evidence="2" type="ORF">N656DRAFT_802552</name>
</gene>
<protein>
    <recommendedName>
        <fullName evidence="1">Heterokaryon incompatibility domain-containing protein</fullName>
    </recommendedName>
</protein>
<dbReference type="GeneID" id="89942380"/>
<sequence length="688" mass="78215">MALPNNDKPPQIICSGKRVVVGQNLYDASRNLRRPDSERILWVDALCINQNDPLEKAQQLPRMGSIYEKAESVIIWLGEPTKSSSEAISTLRKLNEHFTASLFFYNESSWSVWARQMIYRKFPSMAAGDWHRHKTTLAGFNWTAVADVMKNPWFLRVWVYQELRKATSAVVALGNEQMPLNDFIRPIAELFMHPLGMEIIGPHLSADAYRSLVTILRIVTEDGPEARNLVESRRPLLDFVARESFRDVTNDRDRIFAFCDVANDVDETDWEVIPDYTATVEHVSGTSTSRGYTSGRDGRGGTAVLVPDWRQNRLEILNPFPGHYNASGTSELHVSWRPDQPTLLRIMGRIVDTVDEVSISRMHLTGLDHFEFASGTKFDPAAVSKLVKRRQRFSFLKWFKRDKRDQALDDIMSKYLVTRDRQGSTKTFEISSLREAHEARQRFGTEKLPAHEMTNLVWMEDCKYIAAKCTGGHMTPDRLDALWRTMTYSSPSLPKRNFVSYLALLDDIGQGRRKTESLQGTSFELPRNRARAAEPRDIRHLAKTQWRRQLPRLPGMDRRSSSPLPDDNELHLRRTMHSIFGSVFSRRFCATSQNRLGWVPVSARAGDVICVLDGVKLPVVLRPLSKKGNEHVEEEAGTGSTAIPVSSKRFSGGSSSRYQLIGPCYIDGIMHGELMKGRPSEGNYLELS</sequence>
<reference evidence="2" key="1">
    <citation type="journal article" date="2023" name="Mol. Phylogenet. Evol.">
        <title>Genome-scale phylogeny and comparative genomics of the fungal order Sordariales.</title>
        <authorList>
            <person name="Hensen N."/>
            <person name="Bonometti L."/>
            <person name="Westerberg I."/>
            <person name="Brannstrom I.O."/>
            <person name="Guillou S."/>
            <person name="Cros-Aarteil S."/>
            <person name="Calhoun S."/>
            <person name="Haridas S."/>
            <person name="Kuo A."/>
            <person name="Mondo S."/>
            <person name="Pangilinan J."/>
            <person name="Riley R."/>
            <person name="LaButti K."/>
            <person name="Andreopoulos B."/>
            <person name="Lipzen A."/>
            <person name="Chen C."/>
            <person name="Yan M."/>
            <person name="Daum C."/>
            <person name="Ng V."/>
            <person name="Clum A."/>
            <person name="Steindorff A."/>
            <person name="Ohm R.A."/>
            <person name="Martin F."/>
            <person name="Silar P."/>
            <person name="Natvig D.O."/>
            <person name="Lalanne C."/>
            <person name="Gautier V."/>
            <person name="Ament-Velasquez S.L."/>
            <person name="Kruys A."/>
            <person name="Hutchinson M.I."/>
            <person name="Powell A.J."/>
            <person name="Barry K."/>
            <person name="Miller A.N."/>
            <person name="Grigoriev I.V."/>
            <person name="Debuchy R."/>
            <person name="Gladieux P."/>
            <person name="Hiltunen Thoren M."/>
            <person name="Johannesson H."/>
        </authorList>
    </citation>
    <scope>NUCLEOTIDE SEQUENCE</scope>
    <source>
        <strain evidence="2">CBS 508.74</strain>
    </source>
</reference>
<dbReference type="Proteomes" id="UP001302812">
    <property type="component" value="Unassembled WGS sequence"/>
</dbReference>
<evidence type="ECO:0000313" key="2">
    <source>
        <dbReference type="EMBL" id="KAK4107643.1"/>
    </source>
</evidence>
<dbReference type="Pfam" id="PF06985">
    <property type="entry name" value="HET"/>
    <property type="match status" value="1"/>
</dbReference>
<dbReference type="AlphaFoldDB" id="A0AAN6QCI2"/>
<dbReference type="PANTHER" id="PTHR24148">
    <property type="entry name" value="ANKYRIN REPEAT DOMAIN-CONTAINING PROTEIN 39 HOMOLOG-RELATED"/>
    <property type="match status" value="1"/>
</dbReference>
<comment type="caution">
    <text evidence="2">The sequence shown here is derived from an EMBL/GenBank/DDBJ whole genome shotgun (WGS) entry which is preliminary data.</text>
</comment>
<dbReference type="InterPro" id="IPR010730">
    <property type="entry name" value="HET"/>
</dbReference>
<organism evidence="2 3">
    <name type="scientific">Canariomyces notabilis</name>
    <dbReference type="NCBI Taxonomy" id="2074819"/>
    <lineage>
        <taxon>Eukaryota</taxon>
        <taxon>Fungi</taxon>
        <taxon>Dikarya</taxon>
        <taxon>Ascomycota</taxon>
        <taxon>Pezizomycotina</taxon>
        <taxon>Sordariomycetes</taxon>
        <taxon>Sordariomycetidae</taxon>
        <taxon>Sordariales</taxon>
        <taxon>Chaetomiaceae</taxon>
        <taxon>Canariomyces</taxon>
    </lineage>
</organism>